<proteinExistence type="predicted"/>
<evidence type="ECO:0000313" key="3">
    <source>
        <dbReference type="EMBL" id="KAF9623473.1"/>
    </source>
</evidence>
<keyword evidence="4" id="KW-1185">Reference proteome</keyword>
<sequence length="149" mass="16825">MEKAAWEFAKDTSLDVEVIHPGFVLGPIIPPLLNANMIMLLLLLEVPSKSMGIFTWDLLFMSKIWPLAQILLYENLSASGRHLCVEVINHWSDFAAKLAELYPEYKVPRRGLYKSVADYVVQDTYAAYGIPHLLLMVTINCARRKASSS</sequence>
<reference evidence="3 4" key="1">
    <citation type="submission" date="2020-10" db="EMBL/GenBank/DDBJ databases">
        <title>The Coptis chinensis genome and diversification of protoberbering-type alkaloids.</title>
        <authorList>
            <person name="Wang B."/>
            <person name="Shu S."/>
            <person name="Song C."/>
            <person name="Liu Y."/>
        </authorList>
    </citation>
    <scope>NUCLEOTIDE SEQUENCE [LARGE SCALE GENOMIC DNA]</scope>
    <source>
        <strain evidence="3">HL-2020</strain>
        <tissue evidence="3">Leaf</tissue>
    </source>
</reference>
<feature type="transmembrane region" description="Helical" evidence="2">
    <location>
        <begin position="23"/>
        <end position="44"/>
    </location>
</feature>
<name>A0A835IXQ6_9MAGN</name>
<gene>
    <name evidence="3" type="ORF">IFM89_003057</name>
</gene>
<keyword evidence="2" id="KW-1133">Transmembrane helix</keyword>
<dbReference type="PANTHER" id="PTHR10366">
    <property type="entry name" value="NAD DEPENDENT EPIMERASE/DEHYDRATASE"/>
    <property type="match status" value="1"/>
</dbReference>
<keyword evidence="2" id="KW-0812">Transmembrane</keyword>
<dbReference type="OrthoDB" id="2735536at2759"/>
<organism evidence="3 4">
    <name type="scientific">Coptis chinensis</name>
    <dbReference type="NCBI Taxonomy" id="261450"/>
    <lineage>
        <taxon>Eukaryota</taxon>
        <taxon>Viridiplantae</taxon>
        <taxon>Streptophyta</taxon>
        <taxon>Embryophyta</taxon>
        <taxon>Tracheophyta</taxon>
        <taxon>Spermatophyta</taxon>
        <taxon>Magnoliopsida</taxon>
        <taxon>Ranunculales</taxon>
        <taxon>Ranunculaceae</taxon>
        <taxon>Coptidoideae</taxon>
        <taxon>Coptis</taxon>
    </lineage>
</organism>
<keyword evidence="1" id="KW-0560">Oxidoreductase</keyword>
<dbReference type="Proteomes" id="UP000631114">
    <property type="component" value="Unassembled WGS sequence"/>
</dbReference>
<comment type="caution">
    <text evidence="3">The sequence shown here is derived from an EMBL/GenBank/DDBJ whole genome shotgun (WGS) entry which is preliminary data.</text>
</comment>
<evidence type="ECO:0000256" key="2">
    <source>
        <dbReference type="SAM" id="Phobius"/>
    </source>
</evidence>
<keyword evidence="2" id="KW-0472">Membrane</keyword>
<dbReference type="PANTHER" id="PTHR10366:SF369">
    <property type="entry name" value="CINNAMOYL-COA REDUCTASE-LIKE PROTEIN"/>
    <property type="match status" value="1"/>
</dbReference>
<dbReference type="EMBL" id="JADFTS010000001">
    <property type="protein sequence ID" value="KAF9623473.1"/>
    <property type="molecule type" value="Genomic_DNA"/>
</dbReference>
<protein>
    <submittedName>
        <fullName evidence="3">Uncharacterized protein</fullName>
    </submittedName>
</protein>
<dbReference type="GO" id="GO:0016616">
    <property type="term" value="F:oxidoreductase activity, acting on the CH-OH group of donors, NAD or NADP as acceptor"/>
    <property type="evidence" value="ECO:0007669"/>
    <property type="project" value="TreeGrafter"/>
</dbReference>
<dbReference type="AlphaFoldDB" id="A0A835IXQ6"/>
<dbReference type="InterPro" id="IPR050425">
    <property type="entry name" value="NAD(P)_dehydrat-like"/>
</dbReference>
<evidence type="ECO:0000313" key="4">
    <source>
        <dbReference type="Proteomes" id="UP000631114"/>
    </source>
</evidence>
<dbReference type="Gene3D" id="3.40.50.720">
    <property type="entry name" value="NAD(P)-binding Rossmann-like Domain"/>
    <property type="match status" value="1"/>
</dbReference>
<accession>A0A835IXQ6</accession>
<evidence type="ECO:0000256" key="1">
    <source>
        <dbReference type="ARBA" id="ARBA00023002"/>
    </source>
</evidence>